<keyword evidence="2" id="KW-0378">Hydrolase</keyword>
<evidence type="ECO:0000259" key="1">
    <source>
        <dbReference type="Pfam" id="PF05685"/>
    </source>
</evidence>
<feature type="domain" description="Putative restriction endonuclease" evidence="1">
    <location>
        <begin position="12"/>
        <end position="165"/>
    </location>
</feature>
<reference evidence="2 3" key="1">
    <citation type="journal article" date="2018" name="Aquat. Microb. Ecol.">
        <title>Gammaproteobacterial methanotrophs dominate.</title>
        <authorList>
            <person name="Rissanen A.J."/>
            <person name="Saarenheimo J."/>
            <person name="Tiirola M."/>
            <person name="Peura S."/>
            <person name="Aalto S.L."/>
            <person name="Karvinen A."/>
            <person name="Nykanen H."/>
        </authorList>
    </citation>
    <scope>NUCLEOTIDE SEQUENCE [LARGE SCALE GENOMIC DNA]</scope>
    <source>
        <strain evidence="2">AMbin10</strain>
    </source>
</reference>
<dbReference type="SUPFAM" id="SSF52980">
    <property type="entry name" value="Restriction endonuclease-like"/>
    <property type="match status" value="1"/>
</dbReference>
<evidence type="ECO:0000313" key="3">
    <source>
        <dbReference type="Proteomes" id="UP000249396"/>
    </source>
</evidence>
<dbReference type="InterPro" id="IPR012296">
    <property type="entry name" value="Nuclease_put_TT1808"/>
</dbReference>
<name>A0A2W4SVR4_9GAMM</name>
<keyword evidence="2" id="KW-0255">Endonuclease</keyword>
<dbReference type="AlphaFoldDB" id="A0A2W4SVR4"/>
<keyword evidence="2" id="KW-0540">Nuclease</keyword>
<dbReference type="CDD" id="cd06260">
    <property type="entry name" value="DUF820-like"/>
    <property type="match status" value="1"/>
</dbReference>
<accession>A0A2W4SVR4</accession>
<organism evidence="2 3">
    <name type="scientific">Candidatus Methylumidiphilus alinenensis</name>
    <dbReference type="NCBI Taxonomy" id="2202197"/>
    <lineage>
        <taxon>Bacteria</taxon>
        <taxon>Pseudomonadati</taxon>
        <taxon>Pseudomonadota</taxon>
        <taxon>Gammaproteobacteria</taxon>
        <taxon>Methylococcales</taxon>
        <taxon>Candidatus Methylumidiphilus</taxon>
    </lineage>
</organism>
<dbReference type="Pfam" id="PF05685">
    <property type="entry name" value="Uma2"/>
    <property type="match status" value="1"/>
</dbReference>
<dbReference type="PANTHER" id="PTHR36558:SF1">
    <property type="entry name" value="RESTRICTION ENDONUCLEASE DOMAIN-CONTAINING PROTEIN-RELATED"/>
    <property type="match status" value="1"/>
</dbReference>
<protein>
    <submittedName>
        <fullName evidence="2">Uma2 family endonuclease</fullName>
    </submittedName>
</protein>
<dbReference type="InterPro" id="IPR008538">
    <property type="entry name" value="Uma2"/>
</dbReference>
<dbReference type="Gene3D" id="3.90.1570.10">
    <property type="entry name" value="tt1808, chain A"/>
    <property type="match status" value="1"/>
</dbReference>
<dbReference type="EMBL" id="QJPH01000302">
    <property type="protein sequence ID" value="PZN79280.1"/>
    <property type="molecule type" value="Genomic_DNA"/>
</dbReference>
<dbReference type="PANTHER" id="PTHR36558">
    <property type="entry name" value="GLR1098 PROTEIN"/>
    <property type="match status" value="1"/>
</dbReference>
<sequence length="190" mass="21387">MGIPQPVIAFSFEDYLAWESEQPEKHEFVRGEIFAMAGARRVHVTVSGNLFAGFKTHLRGTPCRAYMADMKLRVEAADTGFYPDVMVTCDARDHAADVYLSHAVLVVEVLSDSTAAFDRGDKFANYRKLPSLQEYVIVDIDSRRVECFRRNAENHWVLYDYAGDGECEFASIGLSLPLAAVFEDVEYDPT</sequence>
<evidence type="ECO:0000313" key="2">
    <source>
        <dbReference type="EMBL" id="PZN79280.1"/>
    </source>
</evidence>
<dbReference type="Proteomes" id="UP000249396">
    <property type="component" value="Unassembled WGS sequence"/>
</dbReference>
<gene>
    <name evidence="2" type="ORF">DM484_11590</name>
</gene>
<proteinExistence type="predicted"/>
<dbReference type="GO" id="GO:0004519">
    <property type="term" value="F:endonuclease activity"/>
    <property type="evidence" value="ECO:0007669"/>
    <property type="project" value="UniProtKB-KW"/>
</dbReference>
<comment type="caution">
    <text evidence="2">The sequence shown here is derived from an EMBL/GenBank/DDBJ whole genome shotgun (WGS) entry which is preliminary data.</text>
</comment>
<dbReference type="InterPro" id="IPR011335">
    <property type="entry name" value="Restrct_endonuc-II-like"/>
</dbReference>